<sequence length="55" mass="6218">MGANMLALPEYGANEDEQRNLFLTVVDDVAGFSKKSCKGRGTKVMERVRVFYFNN</sequence>
<reference evidence="1 2" key="1">
    <citation type="journal article" date="2021" name="BMC Genomics">
        <title>Datura genome reveals duplications of psychoactive alkaloid biosynthetic genes and high mutation rate following tissue culture.</title>
        <authorList>
            <person name="Rajewski A."/>
            <person name="Carter-House D."/>
            <person name="Stajich J."/>
            <person name="Litt A."/>
        </authorList>
    </citation>
    <scope>NUCLEOTIDE SEQUENCE [LARGE SCALE GENOMIC DNA]</scope>
    <source>
        <strain evidence="1">AR-01</strain>
    </source>
</reference>
<protein>
    <submittedName>
        <fullName evidence="1">Uncharacterized protein</fullName>
    </submittedName>
</protein>
<name>A0ABS8S732_DATST</name>
<evidence type="ECO:0000313" key="1">
    <source>
        <dbReference type="EMBL" id="MCD7454757.1"/>
    </source>
</evidence>
<organism evidence="1 2">
    <name type="scientific">Datura stramonium</name>
    <name type="common">Jimsonweed</name>
    <name type="synonym">Common thornapple</name>
    <dbReference type="NCBI Taxonomy" id="4076"/>
    <lineage>
        <taxon>Eukaryota</taxon>
        <taxon>Viridiplantae</taxon>
        <taxon>Streptophyta</taxon>
        <taxon>Embryophyta</taxon>
        <taxon>Tracheophyta</taxon>
        <taxon>Spermatophyta</taxon>
        <taxon>Magnoliopsida</taxon>
        <taxon>eudicotyledons</taxon>
        <taxon>Gunneridae</taxon>
        <taxon>Pentapetalae</taxon>
        <taxon>asterids</taxon>
        <taxon>lamiids</taxon>
        <taxon>Solanales</taxon>
        <taxon>Solanaceae</taxon>
        <taxon>Solanoideae</taxon>
        <taxon>Datureae</taxon>
        <taxon>Datura</taxon>
    </lineage>
</organism>
<keyword evidence="2" id="KW-1185">Reference proteome</keyword>
<dbReference type="EMBL" id="JACEIK010000316">
    <property type="protein sequence ID" value="MCD7454757.1"/>
    <property type="molecule type" value="Genomic_DNA"/>
</dbReference>
<evidence type="ECO:0000313" key="2">
    <source>
        <dbReference type="Proteomes" id="UP000823775"/>
    </source>
</evidence>
<accession>A0ABS8S732</accession>
<dbReference type="Proteomes" id="UP000823775">
    <property type="component" value="Unassembled WGS sequence"/>
</dbReference>
<gene>
    <name evidence="1" type="ORF">HAX54_025994</name>
</gene>
<comment type="caution">
    <text evidence="1">The sequence shown here is derived from an EMBL/GenBank/DDBJ whole genome shotgun (WGS) entry which is preliminary data.</text>
</comment>
<proteinExistence type="predicted"/>
<feature type="non-terminal residue" evidence="1">
    <location>
        <position position="55"/>
    </location>
</feature>